<evidence type="ECO:0000313" key="1">
    <source>
        <dbReference type="EMBL" id="MDM8563610.1"/>
    </source>
</evidence>
<evidence type="ECO:0000313" key="2">
    <source>
        <dbReference type="Proteomes" id="UP001171945"/>
    </source>
</evidence>
<accession>A0ABT7VVJ9</accession>
<organism evidence="1 2">
    <name type="scientific">Candidatus Marithioploca araucensis</name>
    <dbReference type="NCBI Taxonomy" id="70273"/>
    <lineage>
        <taxon>Bacteria</taxon>
        <taxon>Pseudomonadati</taxon>
        <taxon>Pseudomonadota</taxon>
        <taxon>Gammaproteobacteria</taxon>
        <taxon>Thiotrichales</taxon>
        <taxon>Thiotrichaceae</taxon>
        <taxon>Candidatus Marithioploca</taxon>
    </lineage>
</organism>
<proteinExistence type="predicted"/>
<reference evidence="1" key="1">
    <citation type="submission" date="2023-06" db="EMBL/GenBank/DDBJ databases">
        <title>Uncultivated large filamentous bacteria from sulfidic sediments reveal new species and different genomic features in energy metabolism and defense.</title>
        <authorList>
            <person name="Fonseca A."/>
        </authorList>
    </citation>
    <scope>NUCLEOTIDE SEQUENCE</scope>
    <source>
        <strain evidence="1">HSG4</strain>
    </source>
</reference>
<sequence>MNFQEHYKGRFTNMLRWPQLDKLWDKVKTQPNDWYIYFVGETLPTVPVDATELNQFIQEIDQLLRKEHDYDYCGIVYADDKETPAMIKIFDPNNLGAVCGTSGTVVPPRWLLTRIPPEAIVDDAPTPANRKRWWQRLFPVR</sequence>
<dbReference type="Proteomes" id="UP001171945">
    <property type="component" value="Unassembled WGS sequence"/>
</dbReference>
<name>A0ABT7VVJ9_9GAMM</name>
<comment type="caution">
    <text evidence="1">The sequence shown here is derived from an EMBL/GenBank/DDBJ whole genome shotgun (WGS) entry which is preliminary data.</text>
</comment>
<protein>
    <submittedName>
        <fullName evidence="1">Uncharacterized protein</fullName>
    </submittedName>
</protein>
<keyword evidence="2" id="KW-1185">Reference proteome</keyword>
<gene>
    <name evidence="1" type="ORF">QUF54_09675</name>
</gene>
<dbReference type="EMBL" id="JAUCGM010000748">
    <property type="protein sequence ID" value="MDM8563610.1"/>
    <property type="molecule type" value="Genomic_DNA"/>
</dbReference>